<gene>
    <name evidence="2" type="ORF">GMDG_01713</name>
</gene>
<organism evidence="2 3">
    <name type="scientific">Pseudogymnoascus destructans (strain ATCC MYA-4855 / 20631-21)</name>
    <name type="common">Bat white-nose syndrome fungus</name>
    <name type="synonym">Geomyces destructans</name>
    <dbReference type="NCBI Taxonomy" id="658429"/>
    <lineage>
        <taxon>Eukaryota</taxon>
        <taxon>Fungi</taxon>
        <taxon>Dikarya</taxon>
        <taxon>Ascomycota</taxon>
        <taxon>Pezizomycotina</taxon>
        <taxon>Leotiomycetes</taxon>
        <taxon>Thelebolales</taxon>
        <taxon>Thelebolaceae</taxon>
        <taxon>Pseudogymnoascus</taxon>
    </lineage>
</organism>
<proteinExistence type="predicted"/>
<reference evidence="3" key="1">
    <citation type="submission" date="2010-09" db="EMBL/GenBank/DDBJ databases">
        <title>The genome sequence of Geomyces destructans 20631-21.</title>
        <authorList>
            <consortium name="The Broad Institute Genome Sequencing Platform"/>
            <person name="Cuomo C.A."/>
            <person name="Blehert D.S."/>
            <person name="Lorch J.M."/>
            <person name="Young S.K."/>
            <person name="Zeng Q."/>
            <person name="Gargeya S."/>
            <person name="Fitzgerald M."/>
            <person name="Haas B."/>
            <person name="Abouelleil A."/>
            <person name="Alvarado L."/>
            <person name="Arachchi H.M."/>
            <person name="Berlin A."/>
            <person name="Brown A."/>
            <person name="Chapman S.B."/>
            <person name="Chen Z."/>
            <person name="Dunbar C."/>
            <person name="Freedman E."/>
            <person name="Gearin G."/>
            <person name="Gellesch M."/>
            <person name="Goldberg J."/>
            <person name="Griggs A."/>
            <person name="Gujja S."/>
            <person name="Heiman D."/>
            <person name="Howarth C."/>
            <person name="Larson L."/>
            <person name="Lui A."/>
            <person name="MacDonald P.J.P."/>
            <person name="Montmayeur A."/>
            <person name="Murphy C."/>
            <person name="Neiman D."/>
            <person name="Pearson M."/>
            <person name="Priest M."/>
            <person name="Roberts A."/>
            <person name="Saif S."/>
            <person name="Shea T."/>
            <person name="Shenoy N."/>
            <person name="Sisk P."/>
            <person name="Stolte C."/>
            <person name="Sykes S."/>
            <person name="Wortman J."/>
            <person name="Nusbaum C."/>
            <person name="Birren B."/>
        </authorList>
    </citation>
    <scope>NUCLEOTIDE SEQUENCE [LARGE SCALE GENOMIC DNA]</scope>
    <source>
        <strain evidence="3">ATCC MYA-4855 / 20631-21</strain>
    </source>
</reference>
<dbReference type="OrthoDB" id="10444441at2759"/>
<evidence type="ECO:0000313" key="3">
    <source>
        <dbReference type="Proteomes" id="UP000011064"/>
    </source>
</evidence>
<feature type="compositionally biased region" description="Gly residues" evidence="1">
    <location>
        <begin position="42"/>
        <end position="67"/>
    </location>
</feature>
<accession>L8FY47</accession>
<feature type="compositionally biased region" description="Polar residues" evidence="1">
    <location>
        <begin position="89"/>
        <end position="105"/>
    </location>
</feature>
<dbReference type="VEuPathDB" id="FungiDB:GMDG_01713"/>
<dbReference type="Proteomes" id="UP000011064">
    <property type="component" value="Unassembled WGS sequence"/>
</dbReference>
<dbReference type="AlphaFoldDB" id="L8FY47"/>
<evidence type="ECO:0000313" key="2">
    <source>
        <dbReference type="EMBL" id="ELR05418.1"/>
    </source>
</evidence>
<name>L8FY47_PSED2</name>
<sequence>MAYNDWLYFYSQFFCPDCGGFHPPDDGGYGGYPGQQGVYPGQQGGYPGPQGGYPGPRGGHPPGGGGYPPQSNTASLHPGRGGPPIYGPSTETADGNTPTFLNSSLHGHLPGSRKHPAQEGYPKRLYTTPPDVSTMTPEQQSARAFVLTALEMLNWRSFAEDMQFVLTTHPNAITPELANQIRYLLYCAIPHLEDGGDVPPGDYCKIRAVLDRCAEVGEDAIKHIEDAMNSFRHAWLQ</sequence>
<keyword evidence="3" id="KW-1185">Reference proteome</keyword>
<evidence type="ECO:0000256" key="1">
    <source>
        <dbReference type="SAM" id="MobiDB-lite"/>
    </source>
</evidence>
<feature type="region of interest" description="Disordered" evidence="1">
    <location>
        <begin position="26"/>
        <end position="123"/>
    </location>
</feature>
<dbReference type="HOGENOM" id="CLU_1171058_0_0_1"/>
<protein>
    <submittedName>
        <fullName evidence="2">Uncharacterized protein</fullName>
    </submittedName>
</protein>
<dbReference type="InParanoid" id="L8FY47"/>
<dbReference type="EMBL" id="GL573190">
    <property type="protein sequence ID" value="ELR05418.1"/>
    <property type="molecule type" value="Genomic_DNA"/>
</dbReference>